<dbReference type="Proteomes" id="UP000007879">
    <property type="component" value="Unassembled WGS sequence"/>
</dbReference>
<keyword evidence="3" id="KW-0227">DNA damage</keyword>
<dbReference type="PANTHER" id="PTHR15660">
    <property type="entry name" value="BRISC AND BRCA1-A COMPLEX MEMBER 1"/>
    <property type="match status" value="1"/>
</dbReference>
<dbReference type="GO" id="GO:0007095">
    <property type="term" value="P:mitotic G2 DNA damage checkpoint signaling"/>
    <property type="evidence" value="ECO:0007669"/>
    <property type="project" value="TreeGrafter"/>
</dbReference>
<evidence type="ECO:0000256" key="5">
    <source>
        <dbReference type="ARBA" id="ARBA00023242"/>
    </source>
</evidence>
<reference evidence="7" key="1">
    <citation type="journal article" date="2010" name="Nature">
        <title>The Amphimedon queenslandica genome and the evolution of animal complexity.</title>
        <authorList>
            <person name="Srivastava M."/>
            <person name="Simakov O."/>
            <person name="Chapman J."/>
            <person name="Fahey B."/>
            <person name="Gauthier M.E."/>
            <person name="Mitros T."/>
            <person name="Richards G.S."/>
            <person name="Conaco C."/>
            <person name="Dacre M."/>
            <person name="Hellsten U."/>
            <person name="Larroux C."/>
            <person name="Putnam N.H."/>
            <person name="Stanke M."/>
            <person name="Adamska M."/>
            <person name="Darling A."/>
            <person name="Degnan S.M."/>
            <person name="Oakley T.H."/>
            <person name="Plachetzki D.C."/>
            <person name="Zhai Y."/>
            <person name="Adamski M."/>
            <person name="Calcino A."/>
            <person name="Cummins S.F."/>
            <person name="Goodstein D.M."/>
            <person name="Harris C."/>
            <person name="Jackson D.J."/>
            <person name="Leys S.P."/>
            <person name="Shu S."/>
            <person name="Woodcroft B.J."/>
            <person name="Vervoort M."/>
            <person name="Kosik K.S."/>
            <person name="Manning G."/>
            <person name="Degnan B.M."/>
            <person name="Rokhsar D.S."/>
        </authorList>
    </citation>
    <scope>NUCLEOTIDE SEQUENCE [LARGE SCALE GENOMIC DNA]</scope>
</reference>
<dbReference type="GO" id="GO:0006302">
    <property type="term" value="P:double-strand break repair"/>
    <property type="evidence" value="ECO:0007669"/>
    <property type="project" value="TreeGrafter"/>
</dbReference>
<keyword evidence="4" id="KW-0234">DNA repair</keyword>
<dbReference type="CDD" id="cd21502">
    <property type="entry name" value="vWA_BABAM1"/>
    <property type="match status" value="1"/>
</dbReference>
<evidence type="ECO:0000256" key="3">
    <source>
        <dbReference type="ARBA" id="ARBA00022763"/>
    </source>
</evidence>
<dbReference type="InterPro" id="IPR026126">
    <property type="entry name" value="BABAM1"/>
</dbReference>
<dbReference type="EnsemblMetazoa" id="XM_019995723.1">
    <property type="protein sequence ID" value="XP_019851282.1"/>
    <property type="gene ID" value="LOC105312536"/>
</dbReference>
<dbReference type="KEGG" id="aqu:105312536"/>
<evidence type="ECO:0000313" key="7">
    <source>
        <dbReference type="Proteomes" id="UP000007879"/>
    </source>
</evidence>
<reference evidence="6" key="2">
    <citation type="submission" date="2017-05" db="UniProtKB">
        <authorList>
            <consortium name="EnsemblMetazoa"/>
        </authorList>
    </citation>
    <scope>IDENTIFICATION</scope>
</reference>
<dbReference type="PANTHER" id="PTHR15660:SF1">
    <property type="entry name" value="BRISC AND BRCA1-A COMPLEX MEMBER 1"/>
    <property type="match status" value="1"/>
</dbReference>
<keyword evidence="7" id="KW-1185">Reference proteome</keyword>
<evidence type="ECO:0008006" key="8">
    <source>
        <dbReference type="Google" id="ProtNLM"/>
    </source>
</evidence>
<evidence type="ECO:0000256" key="4">
    <source>
        <dbReference type="ARBA" id="ARBA00023204"/>
    </source>
</evidence>
<comment type="subcellular location">
    <subcellularLocation>
        <location evidence="1">Nucleus</location>
    </subcellularLocation>
</comment>
<keyword evidence="2" id="KW-0963">Cytoplasm</keyword>
<gene>
    <name evidence="6" type="primary">105312536</name>
</gene>
<dbReference type="GO" id="GO:0016604">
    <property type="term" value="C:nuclear body"/>
    <property type="evidence" value="ECO:0007669"/>
    <property type="project" value="TreeGrafter"/>
</dbReference>
<dbReference type="InParanoid" id="A0A1X7VTT6"/>
<dbReference type="OrthoDB" id="547311at2759"/>
<dbReference type="GO" id="GO:0045739">
    <property type="term" value="P:positive regulation of DNA repair"/>
    <property type="evidence" value="ECO:0007669"/>
    <property type="project" value="InterPro"/>
</dbReference>
<dbReference type="AlphaFoldDB" id="A0A1X7VTT6"/>
<evidence type="ECO:0000256" key="2">
    <source>
        <dbReference type="ARBA" id="ARBA00022490"/>
    </source>
</evidence>
<accession>A0A1X7VTT6</accession>
<protein>
    <recommendedName>
        <fullName evidence="8">BRISC and BRCA1-A complex member 1</fullName>
    </recommendedName>
</protein>
<evidence type="ECO:0000313" key="6">
    <source>
        <dbReference type="EnsemblMetazoa" id="Aqu2.1.43756_001"/>
    </source>
</evidence>
<organism evidence="6">
    <name type="scientific">Amphimedon queenslandica</name>
    <name type="common">Sponge</name>
    <dbReference type="NCBI Taxonomy" id="400682"/>
    <lineage>
        <taxon>Eukaryota</taxon>
        <taxon>Metazoa</taxon>
        <taxon>Porifera</taxon>
        <taxon>Demospongiae</taxon>
        <taxon>Heteroscleromorpha</taxon>
        <taxon>Haplosclerida</taxon>
        <taxon>Niphatidae</taxon>
        <taxon>Amphimedon</taxon>
    </lineage>
</organism>
<name>A0A1X7VTT6_AMPQE</name>
<dbReference type="STRING" id="400682.A0A1X7VTT6"/>
<dbReference type="eggNOG" id="ENOG502QPZP">
    <property type="taxonomic scope" value="Eukaryota"/>
</dbReference>
<dbReference type="OMA" id="RPQHQWP"/>
<sequence length="257" mass="28802">MADNISVSSSISNASVLSFDFNAQDIHPSCPEKIVFCIDVSEDVSITTVKSKDRGDLPLFTVWKNALTQFVFNKSMMGKHEFALMILTDKANWFCDFSSDPQLVSDALTSLENVQEKYDSFDTSSIFSAIYENCPPPSVCVGSSMSPPPFIVRVIILYGRSHCLPVYRGESEAHSELMASPHFFLDVLYSHDPPTGHNVCQSIFDILSEIYPKPKALVLDWSANLVKLYNFFAKLLAHPLQRPVQSMMDNRLISQKT</sequence>
<evidence type="ECO:0000256" key="1">
    <source>
        <dbReference type="ARBA" id="ARBA00004123"/>
    </source>
</evidence>
<proteinExistence type="predicted"/>
<dbReference type="EnsemblMetazoa" id="Aqu2.1.43756_001">
    <property type="protein sequence ID" value="Aqu2.1.43756_001"/>
    <property type="gene ID" value="Aqu2.1.43756"/>
</dbReference>
<dbReference type="GO" id="GO:0070552">
    <property type="term" value="C:BRISC complex"/>
    <property type="evidence" value="ECO:0007669"/>
    <property type="project" value="InterPro"/>
</dbReference>
<keyword evidence="5" id="KW-0539">Nucleus</keyword>